<dbReference type="InterPro" id="IPR052555">
    <property type="entry name" value="dCTP_Pyrophosphatase"/>
</dbReference>
<dbReference type="Gene3D" id="1.10.287.1080">
    <property type="entry name" value="MazG-like"/>
    <property type="match status" value="1"/>
</dbReference>
<organism evidence="2 3">
    <name type="scientific">Pseudobythopirellula maris</name>
    <dbReference type="NCBI Taxonomy" id="2527991"/>
    <lineage>
        <taxon>Bacteria</taxon>
        <taxon>Pseudomonadati</taxon>
        <taxon>Planctomycetota</taxon>
        <taxon>Planctomycetia</taxon>
        <taxon>Pirellulales</taxon>
        <taxon>Lacipirellulaceae</taxon>
        <taxon>Pseudobythopirellula</taxon>
    </lineage>
</organism>
<dbReference type="PANTHER" id="PTHR46523:SF1">
    <property type="entry name" value="DCTP PYROPHOSPHATASE 1"/>
    <property type="match status" value="1"/>
</dbReference>
<dbReference type="InterPro" id="IPR025984">
    <property type="entry name" value="DCTPP"/>
</dbReference>
<evidence type="ECO:0008006" key="4">
    <source>
        <dbReference type="Google" id="ProtNLM"/>
    </source>
</evidence>
<name>A0A5C5ZM12_9BACT</name>
<dbReference type="SUPFAM" id="SSF101386">
    <property type="entry name" value="all-alpha NTP pyrophosphatases"/>
    <property type="match status" value="1"/>
</dbReference>
<feature type="compositionally biased region" description="Basic and acidic residues" evidence="1">
    <location>
        <begin position="118"/>
        <end position="128"/>
    </location>
</feature>
<keyword evidence="3" id="KW-1185">Reference proteome</keyword>
<evidence type="ECO:0000313" key="2">
    <source>
        <dbReference type="EMBL" id="TWT88494.1"/>
    </source>
</evidence>
<dbReference type="RefSeq" id="WP_146399602.1">
    <property type="nucleotide sequence ID" value="NZ_SJPQ01000002.1"/>
</dbReference>
<dbReference type="PANTHER" id="PTHR46523">
    <property type="entry name" value="DCTP PYROPHOSPHATASE 1"/>
    <property type="match status" value="1"/>
</dbReference>
<reference evidence="2 3" key="1">
    <citation type="submission" date="2019-02" db="EMBL/GenBank/DDBJ databases">
        <title>Deep-cultivation of Planctomycetes and their phenomic and genomic characterization uncovers novel biology.</title>
        <authorList>
            <person name="Wiegand S."/>
            <person name="Jogler M."/>
            <person name="Boedeker C."/>
            <person name="Pinto D."/>
            <person name="Vollmers J."/>
            <person name="Rivas-Marin E."/>
            <person name="Kohn T."/>
            <person name="Peeters S.H."/>
            <person name="Heuer A."/>
            <person name="Rast P."/>
            <person name="Oberbeckmann S."/>
            <person name="Bunk B."/>
            <person name="Jeske O."/>
            <person name="Meyerdierks A."/>
            <person name="Storesund J.E."/>
            <person name="Kallscheuer N."/>
            <person name="Luecker S."/>
            <person name="Lage O.M."/>
            <person name="Pohl T."/>
            <person name="Merkel B.J."/>
            <person name="Hornburger P."/>
            <person name="Mueller R.-W."/>
            <person name="Bruemmer F."/>
            <person name="Labrenz M."/>
            <person name="Spormann A.M."/>
            <person name="Op Den Camp H."/>
            <person name="Overmann J."/>
            <person name="Amann R."/>
            <person name="Jetten M.S.M."/>
            <person name="Mascher T."/>
            <person name="Medema M.H."/>
            <person name="Devos D.P."/>
            <person name="Kaster A.-K."/>
            <person name="Ovreas L."/>
            <person name="Rohde M."/>
            <person name="Galperin M.Y."/>
            <person name="Jogler C."/>
        </authorList>
    </citation>
    <scope>NUCLEOTIDE SEQUENCE [LARGE SCALE GENOMIC DNA]</scope>
    <source>
        <strain evidence="2 3">Mal64</strain>
    </source>
</reference>
<dbReference type="Pfam" id="PF12643">
    <property type="entry name" value="MazG-like"/>
    <property type="match status" value="1"/>
</dbReference>
<dbReference type="GO" id="GO:0047429">
    <property type="term" value="F:nucleoside triphosphate diphosphatase activity"/>
    <property type="evidence" value="ECO:0007669"/>
    <property type="project" value="InterPro"/>
</dbReference>
<feature type="region of interest" description="Disordered" evidence="1">
    <location>
        <begin position="113"/>
        <end position="136"/>
    </location>
</feature>
<accession>A0A5C5ZM12</accession>
<evidence type="ECO:0000313" key="3">
    <source>
        <dbReference type="Proteomes" id="UP000315440"/>
    </source>
</evidence>
<gene>
    <name evidence="2" type="ORF">Mal64_19770</name>
</gene>
<comment type="caution">
    <text evidence="2">The sequence shown here is derived from an EMBL/GenBank/DDBJ whole genome shotgun (WGS) entry which is preliminary data.</text>
</comment>
<dbReference type="Proteomes" id="UP000315440">
    <property type="component" value="Unassembled WGS sequence"/>
</dbReference>
<evidence type="ECO:0000256" key="1">
    <source>
        <dbReference type="SAM" id="MobiDB-lite"/>
    </source>
</evidence>
<dbReference type="CDD" id="cd11537">
    <property type="entry name" value="NTP-PPase_RS21-C6_like"/>
    <property type="match status" value="1"/>
</dbReference>
<sequence>MPTDTPPSSDQTTTVAELRELVDEFVAEREWSCYHSPKNLAMSIAIEAAELMEHFQWIGDDESRAVADDPQRRAAAGEELADVIGYALAMSNALGLDLSETIRDKMRKNHAKYPAEVYRGRPSYERPNGKQPPAGG</sequence>
<dbReference type="AlphaFoldDB" id="A0A5C5ZM12"/>
<dbReference type="EMBL" id="SJPQ01000002">
    <property type="protein sequence ID" value="TWT88494.1"/>
    <property type="molecule type" value="Genomic_DNA"/>
</dbReference>
<protein>
    <recommendedName>
        <fullName evidence="4">MazG nucleotide pyrophosphohydrolase domain protein</fullName>
    </recommendedName>
</protein>
<dbReference type="PIRSF" id="PIRSF029826">
    <property type="entry name" value="UCP029826_pph"/>
    <property type="match status" value="1"/>
</dbReference>
<dbReference type="OrthoDB" id="9791898at2"/>
<dbReference type="GO" id="GO:0009143">
    <property type="term" value="P:nucleoside triphosphate catabolic process"/>
    <property type="evidence" value="ECO:0007669"/>
    <property type="project" value="InterPro"/>
</dbReference>
<proteinExistence type="predicted"/>